<name>A0A916RNG2_9HYPH</name>
<dbReference type="RefSeq" id="WP_127071831.1">
    <property type="nucleotide sequence ID" value="NZ_BMKB01000010.1"/>
</dbReference>
<evidence type="ECO:0000259" key="1">
    <source>
        <dbReference type="Pfam" id="PF01844"/>
    </source>
</evidence>
<evidence type="ECO:0000313" key="2">
    <source>
        <dbReference type="EMBL" id="GGA63801.1"/>
    </source>
</evidence>
<dbReference type="OrthoDB" id="7220022at2"/>
<organism evidence="2 3">
    <name type="scientific">Pelagibacterium lentulum</name>
    <dbReference type="NCBI Taxonomy" id="2029865"/>
    <lineage>
        <taxon>Bacteria</taxon>
        <taxon>Pseudomonadati</taxon>
        <taxon>Pseudomonadota</taxon>
        <taxon>Alphaproteobacteria</taxon>
        <taxon>Hyphomicrobiales</taxon>
        <taxon>Devosiaceae</taxon>
        <taxon>Pelagibacterium</taxon>
    </lineage>
</organism>
<comment type="caution">
    <text evidence="2">The sequence shown here is derived from an EMBL/GenBank/DDBJ whole genome shotgun (WGS) entry which is preliminary data.</text>
</comment>
<dbReference type="GO" id="GO:0004519">
    <property type="term" value="F:endonuclease activity"/>
    <property type="evidence" value="ECO:0007669"/>
    <property type="project" value="InterPro"/>
</dbReference>
<feature type="domain" description="HNH" evidence="1">
    <location>
        <begin position="49"/>
        <end position="92"/>
    </location>
</feature>
<evidence type="ECO:0000313" key="3">
    <source>
        <dbReference type="Proteomes" id="UP000596977"/>
    </source>
</evidence>
<proteinExistence type="predicted"/>
<sequence length="105" mass="11849">MGKLKSMGGRIPSLAPRLKLPPKIADPFYHSHEWRQLMAELYRERGRFCEDCGRGHGRLFGDHVKEIKDGGDKLDKRNVRILCGICHARKTAKARAARAAGQSPR</sequence>
<reference evidence="2 3" key="1">
    <citation type="journal article" date="2014" name="Int. J. Syst. Evol. Microbiol.">
        <title>Complete genome sequence of Corynebacterium casei LMG S-19264T (=DSM 44701T), isolated from a smear-ripened cheese.</title>
        <authorList>
            <consortium name="US DOE Joint Genome Institute (JGI-PGF)"/>
            <person name="Walter F."/>
            <person name="Albersmeier A."/>
            <person name="Kalinowski J."/>
            <person name="Ruckert C."/>
        </authorList>
    </citation>
    <scope>NUCLEOTIDE SEQUENCE [LARGE SCALE GENOMIC DNA]</scope>
    <source>
        <strain evidence="2 3">CGMCC 1.15896</strain>
    </source>
</reference>
<keyword evidence="3" id="KW-1185">Reference proteome</keyword>
<dbReference type="InterPro" id="IPR003615">
    <property type="entry name" value="HNH_nuc"/>
</dbReference>
<dbReference type="Pfam" id="PF01844">
    <property type="entry name" value="HNH"/>
    <property type="match status" value="1"/>
</dbReference>
<protein>
    <recommendedName>
        <fullName evidence="1">HNH domain-containing protein</fullName>
    </recommendedName>
</protein>
<dbReference type="AlphaFoldDB" id="A0A916RNG2"/>
<gene>
    <name evidence="2" type="ORF">GCM10011499_37730</name>
</gene>
<dbReference type="Proteomes" id="UP000596977">
    <property type="component" value="Unassembled WGS sequence"/>
</dbReference>
<dbReference type="EMBL" id="BMKB01000010">
    <property type="protein sequence ID" value="GGA63801.1"/>
    <property type="molecule type" value="Genomic_DNA"/>
</dbReference>
<dbReference type="GO" id="GO:0003676">
    <property type="term" value="F:nucleic acid binding"/>
    <property type="evidence" value="ECO:0007669"/>
    <property type="project" value="InterPro"/>
</dbReference>
<dbReference type="GO" id="GO:0008270">
    <property type="term" value="F:zinc ion binding"/>
    <property type="evidence" value="ECO:0007669"/>
    <property type="project" value="InterPro"/>
</dbReference>
<accession>A0A916RNG2</accession>
<dbReference type="Gene3D" id="1.10.30.50">
    <property type="match status" value="1"/>
</dbReference>
<dbReference type="CDD" id="cd00085">
    <property type="entry name" value="HNHc"/>
    <property type="match status" value="1"/>
</dbReference>
<dbReference type="InterPro" id="IPR002711">
    <property type="entry name" value="HNH"/>
</dbReference>